<feature type="region of interest" description="Disordered" evidence="1">
    <location>
        <begin position="1"/>
        <end position="93"/>
    </location>
</feature>
<feature type="compositionally biased region" description="Polar residues" evidence="1">
    <location>
        <begin position="385"/>
        <end position="394"/>
    </location>
</feature>
<evidence type="ECO:0000256" key="1">
    <source>
        <dbReference type="SAM" id="MobiDB-lite"/>
    </source>
</evidence>
<feature type="compositionally biased region" description="Basic and acidic residues" evidence="1">
    <location>
        <begin position="22"/>
        <end position="32"/>
    </location>
</feature>
<dbReference type="EMBL" id="QPFP01000010">
    <property type="protein sequence ID" value="TEB34193.1"/>
    <property type="molecule type" value="Genomic_DNA"/>
</dbReference>
<dbReference type="Gene3D" id="4.10.280.10">
    <property type="entry name" value="Helix-loop-helix DNA-binding domain"/>
    <property type="match status" value="1"/>
</dbReference>
<evidence type="ECO:0000313" key="4">
    <source>
        <dbReference type="Proteomes" id="UP000298030"/>
    </source>
</evidence>
<feature type="compositionally biased region" description="Polar residues" evidence="1">
    <location>
        <begin position="203"/>
        <end position="213"/>
    </location>
</feature>
<dbReference type="STRING" id="71717.A0A4Y7TJ32"/>
<dbReference type="Proteomes" id="UP000298030">
    <property type="component" value="Unassembled WGS sequence"/>
</dbReference>
<feature type="compositionally biased region" description="Pro residues" evidence="1">
    <location>
        <begin position="609"/>
        <end position="621"/>
    </location>
</feature>
<keyword evidence="4" id="KW-1185">Reference proteome</keyword>
<feature type="compositionally biased region" description="Basic and acidic residues" evidence="1">
    <location>
        <begin position="596"/>
        <end position="605"/>
    </location>
</feature>
<sequence>MDMQTLAQQQQQHDMLASFFPTDERHHGDAYRHQPGGSNGSPASSSSSGLHEQGGGSSMMDNRNNSNATHNPHNPPNPMFSPSSPMQPQSPNSQLTMQLLGSLMQMQGLDNNFSMAPTNGTNANNQNFGNPPLLEQQIKLQQLQQLQQLQNQIFQQQIALISGQSPGMVPTTPAGDFHQTSQQQNATSPSFSGLPTPGPSSELRPQQPQSQQLDFDHFSQPLPSPMSSHGHHNLPYPHHNDYIHRGTSSAPEHIAFHVRTGPTPSPHFSGGTSSRQDIDLDISPLTSPWLGAYGGNASRNPDGDALRPPSNKRGPPIEEPPHSSRKKHSSGMPPVAEGIVSAGGMAMNSSTSNRRPYHKGSKSTTSTPLLRGSRSRSKSGAGNAFATNPLTTSNGGNGYGLPDGSNGTATYSAQGSSGQSLPAAPVDTPSPVDLSMPPPPAPATAAPDPSQSSDRDVSSGLSGGEGPAAMASSSQLTPLTPGVVMKLGPFGPSSSPSTAPVQTASAAKATRSRTKSEATGKASKAGAGLKHILPAAPSNAAAGPSSEHNGPPKKVSHKDAEQKRRDSQKTAYDELRRLLPPITFADEDETPVLSKDGSRKKDEVIPVRGPLPPGALPPRGPPKAGGEGPNKGVSKLQLLICGNQYIRTLKGRVDRRDGEIARLRREVGRLRRKTVSLEARMDAMRLDGHGQGHMGAASGMDVDLFLAEEDEEEGDDIDLERDLDEVEGMGVHIGLVGDLR</sequence>
<name>A0A4Y7TJ32_COPMI</name>
<dbReference type="InterPro" id="IPR036638">
    <property type="entry name" value="HLH_DNA-bd_sf"/>
</dbReference>
<dbReference type="AlphaFoldDB" id="A0A4Y7TJ32"/>
<feature type="region of interest" description="Disordered" evidence="1">
    <location>
        <begin position="165"/>
        <end position="631"/>
    </location>
</feature>
<feature type="compositionally biased region" description="Low complexity" evidence="1">
    <location>
        <begin position="40"/>
        <end position="49"/>
    </location>
</feature>
<organism evidence="3 4">
    <name type="scientific">Coprinellus micaceus</name>
    <name type="common">Glistening ink-cap mushroom</name>
    <name type="synonym">Coprinus micaceus</name>
    <dbReference type="NCBI Taxonomy" id="71717"/>
    <lineage>
        <taxon>Eukaryota</taxon>
        <taxon>Fungi</taxon>
        <taxon>Dikarya</taxon>
        <taxon>Basidiomycota</taxon>
        <taxon>Agaricomycotina</taxon>
        <taxon>Agaricomycetes</taxon>
        <taxon>Agaricomycetidae</taxon>
        <taxon>Agaricales</taxon>
        <taxon>Agaricineae</taxon>
        <taxon>Psathyrellaceae</taxon>
        <taxon>Coprinellus</taxon>
    </lineage>
</organism>
<feature type="region of interest" description="Disordered" evidence="1">
    <location>
        <begin position="110"/>
        <end position="131"/>
    </location>
</feature>
<dbReference type="GO" id="GO:0046983">
    <property type="term" value="F:protein dimerization activity"/>
    <property type="evidence" value="ECO:0007669"/>
    <property type="project" value="InterPro"/>
</dbReference>
<dbReference type="Pfam" id="PF00010">
    <property type="entry name" value="HLH"/>
    <property type="match status" value="1"/>
</dbReference>
<protein>
    <recommendedName>
        <fullName evidence="2">BHLH domain-containing protein</fullName>
    </recommendedName>
</protein>
<evidence type="ECO:0000259" key="2">
    <source>
        <dbReference type="PROSITE" id="PS50888"/>
    </source>
</evidence>
<dbReference type="OrthoDB" id="5344169at2759"/>
<dbReference type="InterPro" id="IPR011598">
    <property type="entry name" value="bHLH_dom"/>
</dbReference>
<accession>A0A4Y7TJ32</accession>
<feature type="compositionally biased region" description="Basic and acidic residues" evidence="1">
    <location>
        <begin position="557"/>
        <end position="577"/>
    </location>
</feature>
<feature type="compositionally biased region" description="Low complexity" evidence="1">
    <location>
        <begin position="443"/>
        <end position="452"/>
    </location>
</feature>
<feature type="compositionally biased region" description="Low complexity" evidence="1">
    <location>
        <begin position="116"/>
        <end position="131"/>
    </location>
</feature>
<reference evidence="3 4" key="1">
    <citation type="journal article" date="2019" name="Nat. Ecol. Evol.">
        <title>Megaphylogeny resolves global patterns of mushroom evolution.</title>
        <authorList>
            <person name="Varga T."/>
            <person name="Krizsan K."/>
            <person name="Foldi C."/>
            <person name="Dima B."/>
            <person name="Sanchez-Garcia M."/>
            <person name="Sanchez-Ramirez S."/>
            <person name="Szollosi G.J."/>
            <person name="Szarkandi J.G."/>
            <person name="Papp V."/>
            <person name="Albert L."/>
            <person name="Andreopoulos W."/>
            <person name="Angelini C."/>
            <person name="Antonin V."/>
            <person name="Barry K.W."/>
            <person name="Bougher N.L."/>
            <person name="Buchanan P."/>
            <person name="Buyck B."/>
            <person name="Bense V."/>
            <person name="Catcheside P."/>
            <person name="Chovatia M."/>
            <person name="Cooper J."/>
            <person name="Damon W."/>
            <person name="Desjardin D."/>
            <person name="Finy P."/>
            <person name="Geml J."/>
            <person name="Haridas S."/>
            <person name="Hughes K."/>
            <person name="Justo A."/>
            <person name="Karasinski D."/>
            <person name="Kautmanova I."/>
            <person name="Kiss B."/>
            <person name="Kocsube S."/>
            <person name="Kotiranta H."/>
            <person name="LaButti K.M."/>
            <person name="Lechner B.E."/>
            <person name="Liimatainen K."/>
            <person name="Lipzen A."/>
            <person name="Lukacs Z."/>
            <person name="Mihaltcheva S."/>
            <person name="Morgado L.N."/>
            <person name="Niskanen T."/>
            <person name="Noordeloos M.E."/>
            <person name="Ohm R.A."/>
            <person name="Ortiz-Santana B."/>
            <person name="Ovrebo C."/>
            <person name="Racz N."/>
            <person name="Riley R."/>
            <person name="Savchenko A."/>
            <person name="Shiryaev A."/>
            <person name="Soop K."/>
            <person name="Spirin V."/>
            <person name="Szebenyi C."/>
            <person name="Tomsovsky M."/>
            <person name="Tulloss R.E."/>
            <person name="Uehling J."/>
            <person name="Grigoriev I.V."/>
            <person name="Vagvolgyi C."/>
            <person name="Papp T."/>
            <person name="Martin F.M."/>
            <person name="Miettinen O."/>
            <person name="Hibbett D.S."/>
            <person name="Nagy L.G."/>
        </authorList>
    </citation>
    <scope>NUCLEOTIDE SEQUENCE [LARGE SCALE GENOMIC DNA]</scope>
    <source>
        <strain evidence="3 4">FP101781</strain>
    </source>
</reference>
<feature type="compositionally biased region" description="Low complexity" evidence="1">
    <location>
        <begin position="534"/>
        <end position="546"/>
    </location>
</feature>
<gene>
    <name evidence="3" type="ORF">FA13DRAFT_1729679</name>
</gene>
<proteinExistence type="predicted"/>
<feature type="compositionally biased region" description="Polar residues" evidence="1">
    <location>
        <begin position="492"/>
        <end position="502"/>
    </location>
</feature>
<feature type="compositionally biased region" description="Polar residues" evidence="1">
    <location>
        <begin position="178"/>
        <end position="193"/>
    </location>
</feature>
<dbReference type="PROSITE" id="PS50888">
    <property type="entry name" value="BHLH"/>
    <property type="match status" value="1"/>
</dbReference>
<evidence type="ECO:0000313" key="3">
    <source>
        <dbReference type="EMBL" id="TEB34193.1"/>
    </source>
</evidence>
<dbReference type="SUPFAM" id="SSF47459">
    <property type="entry name" value="HLH, helix-loop-helix DNA-binding domain"/>
    <property type="match status" value="1"/>
</dbReference>
<feature type="compositionally biased region" description="Low complexity" evidence="1">
    <location>
        <begin position="80"/>
        <end position="93"/>
    </location>
</feature>
<comment type="caution">
    <text evidence="3">The sequence shown here is derived from an EMBL/GenBank/DDBJ whole genome shotgun (WGS) entry which is preliminary data.</text>
</comment>
<feature type="domain" description="BHLH" evidence="2">
    <location>
        <begin position="552"/>
        <end position="649"/>
    </location>
</feature>
<feature type="compositionally biased region" description="Polar residues" evidence="1">
    <location>
        <begin position="405"/>
        <end position="420"/>
    </location>
</feature>
<dbReference type="SMART" id="SM00353">
    <property type="entry name" value="HLH"/>
    <property type="match status" value="1"/>
</dbReference>
<feature type="compositionally biased region" description="Low complexity" evidence="1">
    <location>
        <begin position="62"/>
        <end position="72"/>
    </location>
</feature>